<feature type="compositionally biased region" description="Basic and acidic residues" evidence="1">
    <location>
        <begin position="23"/>
        <end position="35"/>
    </location>
</feature>
<feature type="compositionally biased region" description="Basic and acidic residues" evidence="1">
    <location>
        <begin position="1"/>
        <end position="10"/>
    </location>
</feature>
<proteinExistence type="predicted"/>
<evidence type="ECO:0000313" key="3">
    <source>
        <dbReference type="Proteomes" id="UP000287651"/>
    </source>
</evidence>
<feature type="region of interest" description="Disordered" evidence="1">
    <location>
        <begin position="1"/>
        <end position="35"/>
    </location>
</feature>
<accession>A0A426ZDV3</accession>
<sequence length="71" mass="8035">MKSEKKRETTYGKAEVYLNRRRPREERNETAEKQEGEAKSFVVVFFLTTLSGDGEGARTMPAPNLVTLGLD</sequence>
<dbReference type="AlphaFoldDB" id="A0A426ZDV3"/>
<evidence type="ECO:0000256" key="1">
    <source>
        <dbReference type="SAM" id="MobiDB-lite"/>
    </source>
</evidence>
<gene>
    <name evidence="2" type="ORF">B296_00021694</name>
</gene>
<dbReference type="Proteomes" id="UP000287651">
    <property type="component" value="Unassembled WGS sequence"/>
</dbReference>
<protein>
    <submittedName>
        <fullName evidence="2">Uncharacterized protein</fullName>
    </submittedName>
</protein>
<dbReference type="EMBL" id="AMZH03007105">
    <property type="protein sequence ID" value="RRT62139.1"/>
    <property type="molecule type" value="Genomic_DNA"/>
</dbReference>
<evidence type="ECO:0000313" key="2">
    <source>
        <dbReference type="EMBL" id="RRT62139.1"/>
    </source>
</evidence>
<organism evidence="2 3">
    <name type="scientific">Ensete ventricosum</name>
    <name type="common">Abyssinian banana</name>
    <name type="synonym">Musa ensete</name>
    <dbReference type="NCBI Taxonomy" id="4639"/>
    <lineage>
        <taxon>Eukaryota</taxon>
        <taxon>Viridiplantae</taxon>
        <taxon>Streptophyta</taxon>
        <taxon>Embryophyta</taxon>
        <taxon>Tracheophyta</taxon>
        <taxon>Spermatophyta</taxon>
        <taxon>Magnoliopsida</taxon>
        <taxon>Liliopsida</taxon>
        <taxon>Zingiberales</taxon>
        <taxon>Musaceae</taxon>
        <taxon>Ensete</taxon>
    </lineage>
</organism>
<reference evidence="2 3" key="1">
    <citation type="journal article" date="2014" name="Agronomy (Basel)">
        <title>A Draft Genome Sequence for Ensete ventricosum, the Drought-Tolerant Tree Against Hunger.</title>
        <authorList>
            <person name="Harrison J."/>
            <person name="Moore K.A."/>
            <person name="Paszkiewicz K."/>
            <person name="Jones T."/>
            <person name="Grant M."/>
            <person name="Ambacheew D."/>
            <person name="Muzemil S."/>
            <person name="Studholme D.J."/>
        </authorList>
    </citation>
    <scope>NUCLEOTIDE SEQUENCE [LARGE SCALE GENOMIC DNA]</scope>
</reference>
<comment type="caution">
    <text evidence="2">The sequence shown here is derived from an EMBL/GenBank/DDBJ whole genome shotgun (WGS) entry which is preliminary data.</text>
</comment>
<name>A0A426ZDV3_ENSVE</name>